<dbReference type="OrthoDB" id="5912721at2759"/>
<sequence>MQFKWPKFVFLCLNLMLLRRAAGGHVCDPEFGKFVQCLNSKISSELNLIKNELSTSTQTKLIRCFSSISCPSPNFGQASVKYFVQDPLWQDRLSKLLGFIEGVNPKVRNCMIDHFVTVTLNGLERCAHSVGPETIRDFHFPKMQLDVDVDFEQIKQVILNRMMVRMKLHECKQKRSGQTSKLVDCLQASKAVHTTTDLCQTRQICKTQTVTNPYCSQRLDDVMKAICVCLDQAVKGARGVFKEQQTTALRDGILKGKIEEKFRQCHAMVGVPFPEQKMENMKKVFKDTVVDIILRKQVPDALKNAMRLVLDVFKDFGQEWSTMLCSTCDSTHQNIQTVDRESQQLRVLAQQTS</sequence>
<organism evidence="2 3">
    <name type="scientific">Trichinella murrelli</name>
    <dbReference type="NCBI Taxonomy" id="144512"/>
    <lineage>
        <taxon>Eukaryota</taxon>
        <taxon>Metazoa</taxon>
        <taxon>Ecdysozoa</taxon>
        <taxon>Nematoda</taxon>
        <taxon>Enoplea</taxon>
        <taxon>Dorylaimia</taxon>
        <taxon>Trichinellida</taxon>
        <taxon>Trichinellidae</taxon>
        <taxon>Trichinella</taxon>
    </lineage>
</organism>
<keyword evidence="1" id="KW-0732">Signal</keyword>
<proteinExistence type="predicted"/>
<feature type="signal peptide" evidence="1">
    <location>
        <begin position="1"/>
        <end position="23"/>
    </location>
</feature>
<dbReference type="EMBL" id="JYDJ01000129">
    <property type="protein sequence ID" value="KRX43016.1"/>
    <property type="molecule type" value="Genomic_DNA"/>
</dbReference>
<comment type="caution">
    <text evidence="2">The sequence shown here is derived from an EMBL/GenBank/DDBJ whole genome shotgun (WGS) entry which is preliminary data.</text>
</comment>
<gene>
    <name evidence="2" type="ORF">T05_15228</name>
</gene>
<dbReference type="AlphaFoldDB" id="A0A0V0TVL7"/>
<evidence type="ECO:0000313" key="2">
    <source>
        <dbReference type="EMBL" id="KRX43016.1"/>
    </source>
</evidence>
<protein>
    <submittedName>
        <fullName evidence="2">Uncharacterized protein</fullName>
    </submittedName>
</protein>
<reference evidence="2 3" key="1">
    <citation type="submission" date="2015-01" db="EMBL/GenBank/DDBJ databases">
        <title>Evolution of Trichinella species and genotypes.</title>
        <authorList>
            <person name="Korhonen P.K."/>
            <person name="Edoardo P."/>
            <person name="Giuseppe L.R."/>
            <person name="Gasser R.B."/>
        </authorList>
    </citation>
    <scope>NUCLEOTIDE SEQUENCE [LARGE SCALE GENOMIC DNA]</scope>
    <source>
        <strain evidence="2">ISS417</strain>
    </source>
</reference>
<accession>A0A0V0TVL7</accession>
<evidence type="ECO:0000256" key="1">
    <source>
        <dbReference type="SAM" id="SignalP"/>
    </source>
</evidence>
<evidence type="ECO:0000313" key="3">
    <source>
        <dbReference type="Proteomes" id="UP000055048"/>
    </source>
</evidence>
<feature type="chain" id="PRO_5006869595" evidence="1">
    <location>
        <begin position="24"/>
        <end position="353"/>
    </location>
</feature>
<name>A0A0V0TVL7_9BILA</name>
<dbReference type="Proteomes" id="UP000055048">
    <property type="component" value="Unassembled WGS sequence"/>
</dbReference>
<keyword evidence="3" id="KW-1185">Reference proteome</keyword>